<evidence type="ECO:0000256" key="4">
    <source>
        <dbReference type="ARBA" id="ARBA00023136"/>
    </source>
</evidence>
<name>A0ABW6GS81_9ACTN</name>
<sequence length="233" mass="26011">MSRGEERPVRWVRAVGRWVGRSPGTYVWLLLLAGTSFVVARMDPAALDYFLQERSTNLDQLSSHPVHALLASLIWTEQANFLFYCAVFHVFHVPAERWLGTRRWLTVALTAHVLATFVSEGVVAWGVHHQVLPQNMSTTVDVGVSYALAGVEGVLTYRLAGAWRWVYGCGLVGFYLVPLLVSHTFTDLGHFCAVLIGLAFRPVTRGRPTWDPWRSARRLVPARGVTTPTADRG</sequence>
<dbReference type="SUPFAM" id="SSF144091">
    <property type="entry name" value="Rhomboid-like"/>
    <property type="match status" value="1"/>
</dbReference>
<gene>
    <name evidence="6" type="ORF">ACFW6T_26915</name>
</gene>
<dbReference type="Proteomes" id="UP001599542">
    <property type="component" value="Unassembled WGS sequence"/>
</dbReference>
<accession>A0ABW6GS81</accession>
<evidence type="ECO:0000256" key="3">
    <source>
        <dbReference type="ARBA" id="ARBA00022989"/>
    </source>
</evidence>
<dbReference type="Pfam" id="PF20401">
    <property type="entry name" value="Rhomboid_2"/>
    <property type="match status" value="1"/>
</dbReference>
<organism evidence="6 7">
    <name type="scientific">Kitasatospora phosalacinea</name>
    <dbReference type="NCBI Taxonomy" id="2065"/>
    <lineage>
        <taxon>Bacteria</taxon>
        <taxon>Bacillati</taxon>
        <taxon>Actinomycetota</taxon>
        <taxon>Actinomycetes</taxon>
        <taxon>Kitasatosporales</taxon>
        <taxon>Streptomycetaceae</taxon>
        <taxon>Kitasatospora</taxon>
    </lineage>
</organism>
<dbReference type="InterPro" id="IPR035952">
    <property type="entry name" value="Rhomboid-like_sf"/>
</dbReference>
<comment type="subcellular location">
    <subcellularLocation>
        <location evidence="1">Membrane</location>
        <topology evidence="1">Multi-pass membrane protein</topology>
    </subcellularLocation>
</comment>
<feature type="transmembrane region" description="Helical" evidence="5">
    <location>
        <begin position="26"/>
        <end position="47"/>
    </location>
</feature>
<dbReference type="InterPro" id="IPR046862">
    <property type="entry name" value="Rhomboid_2"/>
</dbReference>
<reference evidence="6 7" key="1">
    <citation type="submission" date="2024-09" db="EMBL/GenBank/DDBJ databases">
        <title>The Natural Products Discovery Center: Release of the First 8490 Sequenced Strains for Exploring Actinobacteria Biosynthetic Diversity.</title>
        <authorList>
            <person name="Kalkreuter E."/>
            <person name="Kautsar S.A."/>
            <person name="Yang D."/>
            <person name="Bader C.D."/>
            <person name="Teijaro C.N."/>
            <person name="Fluegel L."/>
            <person name="Davis C.M."/>
            <person name="Simpson J.R."/>
            <person name="Lauterbach L."/>
            <person name="Steele A.D."/>
            <person name="Gui C."/>
            <person name="Meng S."/>
            <person name="Li G."/>
            <person name="Viehrig K."/>
            <person name="Ye F."/>
            <person name="Su P."/>
            <person name="Kiefer A.F."/>
            <person name="Nichols A."/>
            <person name="Cepeda A.J."/>
            <person name="Yan W."/>
            <person name="Fan B."/>
            <person name="Jiang Y."/>
            <person name="Adhikari A."/>
            <person name="Zheng C.-J."/>
            <person name="Schuster L."/>
            <person name="Cowan T.M."/>
            <person name="Smanski M.J."/>
            <person name="Chevrette M.G."/>
            <person name="De Carvalho L.P.S."/>
            <person name="Shen B."/>
        </authorList>
    </citation>
    <scope>NUCLEOTIDE SEQUENCE [LARGE SCALE GENOMIC DNA]</scope>
    <source>
        <strain evidence="6 7">NPDC058753</strain>
    </source>
</reference>
<keyword evidence="7" id="KW-1185">Reference proteome</keyword>
<keyword evidence="2 5" id="KW-0812">Transmembrane</keyword>
<feature type="transmembrane region" description="Helical" evidence="5">
    <location>
        <begin position="67"/>
        <end position="92"/>
    </location>
</feature>
<evidence type="ECO:0000256" key="1">
    <source>
        <dbReference type="ARBA" id="ARBA00004141"/>
    </source>
</evidence>
<proteinExistence type="predicted"/>
<feature type="transmembrane region" description="Helical" evidence="5">
    <location>
        <begin position="162"/>
        <end position="181"/>
    </location>
</feature>
<evidence type="ECO:0000313" key="7">
    <source>
        <dbReference type="Proteomes" id="UP001599542"/>
    </source>
</evidence>
<dbReference type="RefSeq" id="WP_380317306.1">
    <property type="nucleotide sequence ID" value="NZ_JBHYPW010000004.1"/>
</dbReference>
<evidence type="ECO:0000256" key="2">
    <source>
        <dbReference type="ARBA" id="ARBA00022692"/>
    </source>
</evidence>
<feature type="transmembrane region" description="Helical" evidence="5">
    <location>
        <begin position="104"/>
        <end position="127"/>
    </location>
</feature>
<comment type="caution">
    <text evidence="6">The sequence shown here is derived from an EMBL/GenBank/DDBJ whole genome shotgun (WGS) entry which is preliminary data.</text>
</comment>
<keyword evidence="4 5" id="KW-0472">Membrane</keyword>
<dbReference type="EMBL" id="JBHYPX010000064">
    <property type="protein sequence ID" value="MFE1355617.1"/>
    <property type="molecule type" value="Genomic_DNA"/>
</dbReference>
<protein>
    <submittedName>
        <fullName evidence="6">Rhomboid-like protein</fullName>
    </submittedName>
</protein>
<evidence type="ECO:0000256" key="5">
    <source>
        <dbReference type="SAM" id="Phobius"/>
    </source>
</evidence>
<evidence type="ECO:0000313" key="6">
    <source>
        <dbReference type="EMBL" id="MFE1355617.1"/>
    </source>
</evidence>
<keyword evidence="3 5" id="KW-1133">Transmembrane helix</keyword>